<proteinExistence type="predicted"/>
<sequence>MGWINLICVWLCVVAHTFAQGASKKYVIEVYFVFDTEAFANYEREKFNTALVDAIKDMDYFLTLANERLATLQKYDLDIQLKILKTERTSGIYQSSGTGTNSPTDMLEAFNSWLETTQTKERIGYDVAVYFTGQKLPADSIGAQKGTICEDSSRYPEYPVIVVPFDGSFFVVNALLKNIGFILGAGKDGSGSDNIMRSSSKPLGSAEIFAFSRCTAFDIKEFFAARDVSCLLKTSSSGNFPNTSPQFYTGRAVDPNLLCSRMISPKSVVCHAPNLWGVKELAGDPVCQRLYCTEDDDFFMCNRRWPPEGMPCNPNKVCRSGKCVDDYWGRIDDVYEGCAYGDTKADLNRQGSTCASAFAEDGSPMCYTFGVKCCRTCHKYKTSYKDCEYGDKSLFVGGIKSSCDDYLARYGMRKCLDSVVAGICCGSCGDWKANSQGKRGFEANPITYENVFPDAYSGDEESSGTLDPRLTTLDDDGLIVSTPKIRKEPEVHELLQEPVDIED</sequence>
<dbReference type="GO" id="GO:0046872">
    <property type="term" value="F:metal ion binding"/>
    <property type="evidence" value="ECO:0007669"/>
    <property type="project" value="UniProtKB-KW"/>
</dbReference>
<evidence type="ECO:0000256" key="7">
    <source>
        <dbReference type="ARBA" id="ARBA00023180"/>
    </source>
</evidence>
<dbReference type="GO" id="GO:0006508">
    <property type="term" value="P:proteolysis"/>
    <property type="evidence" value="ECO:0007669"/>
    <property type="project" value="UniProtKB-KW"/>
</dbReference>
<gene>
    <name evidence="11" type="ORF">RRG08_019184</name>
</gene>
<feature type="signal peptide" evidence="9">
    <location>
        <begin position="1"/>
        <end position="19"/>
    </location>
</feature>
<keyword evidence="1" id="KW-0645">Protease</keyword>
<keyword evidence="2" id="KW-0479">Metal-binding</keyword>
<feature type="domain" description="Peptidase M12B" evidence="10">
    <location>
        <begin position="26"/>
        <end position="235"/>
    </location>
</feature>
<comment type="caution">
    <text evidence="11">The sequence shown here is derived from an EMBL/GenBank/DDBJ whole genome shotgun (WGS) entry which is preliminary data.</text>
</comment>
<dbReference type="EMBL" id="JAWDGP010003181">
    <property type="protein sequence ID" value="KAK3776729.1"/>
    <property type="molecule type" value="Genomic_DNA"/>
</dbReference>
<dbReference type="Gene3D" id="3.40.390.10">
    <property type="entry name" value="Collagenase (Catalytic Domain)"/>
    <property type="match status" value="1"/>
</dbReference>
<keyword evidence="4" id="KW-0862">Zinc</keyword>
<dbReference type="Proteomes" id="UP001283361">
    <property type="component" value="Unassembled WGS sequence"/>
</dbReference>
<accession>A0AAE1DN62</accession>
<evidence type="ECO:0000256" key="3">
    <source>
        <dbReference type="ARBA" id="ARBA00022801"/>
    </source>
</evidence>
<keyword evidence="6" id="KW-1015">Disulfide bond</keyword>
<evidence type="ECO:0000256" key="2">
    <source>
        <dbReference type="ARBA" id="ARBA00022723"/>
    </source>
</evidence>
<dbReference type="InterPro" id="IPR041645">
    <property type="entry name" value="ADAMTS_CR_2"/>
</dbReference>
<keyword evidence="12" id="KW-1185">Reference proteome</keyword>
<comment type="caution">
    <text evidence="8">Lacks conserved residue(s) required for the propagation of feature annotation.</text>
</comment>
<evidence type="ECO:0000313" key="12">
    <source>
        <dbReference type="Proteomes" id="UP001283361"/>
    </source>
</evidence>
<keyword evidence="7" id="KW-0325">Glycoprotein</keyword>
<dbReference type="GO" id="GO:0004222">
    <property type="term" value="F:metalloendopeptidase activity"/>
    <property type="evidence" value="ECO:0007669"/>
    <property type="project" value="InterPro"/>
</dbReference>
<evidence type="ECO:0000256" key="1">
    <source>
        <dbReference type="ARBA" id="ARBA00022670"/>
    </source>
</evidence>
<evidence type="ECO:0000259" key="10">
    <source>
        <dbReference type="PROSITE" id="PS50215"/>
    </source>
</evidence>
<keyword evidence="5" id="KW-0482">Metalloprotease</keyword>
<feature type="chain" id="PRO_5041958781" description="Peptidase M12B domain-containing protein" evidence="9">
    <location>
        <begin position="20"/>
        <end position="503"/>
    </location>
</feature>
<organism evidence="11 12">
    <name type="scientific">Elysia crispata</name>
    <name type="common">lettuce slug</name>
    <dbReference type="NCBI Taxonomy" id="231223"/>
    <lineage>
        <taxon>Eukaryota</taxon>
        <taxon>Metazoa</taxon>
        <taxon>Spiralia</taxon>
        <taxon>Lophotrochozoa</taxon>
        <taxon>Mollusca</taxon>
        <taxon>Gastropoda</taxon>
        <taxon>Heterobranchia</taxon>
        <taxon>Euthyneura</taxon>
        <taxon>Panpulmonata</taxon>
        <taxon>Sacoglossa</taxon>
        <taxon>Placobranchoidea</taxon>
        <taxon>Plakobranchidae</taxon>
        <taxon>Elysia</taxon>
    </lineage>
</organism>
<evidence type="ECO:0000256" key="9">
    <source>
        <dbReference type="SAM" id="SignalP"/>
    </source>
</evidence>
<dbReference type="AlphaFoldDB" id="A0AAE1DN62"/>
<dbReference type="InterPro" id="IPR001590">
    <property type="entry name" value="Peptidase_M12B"/>
</dbReference>
<dbReference type="PROSITE" id="PS50215">
    <property type="entry name" value="ADAM_MEPRO"/>
    <property type="match status" value="1"/>
</dbReference>
<keyword evidence="9" id="KW-0732">Signal</keyword>
<evidence type="ECO:0000256" key="5">
    <source>
        <dbReference type="ARBA" id="ARBA00023049"/>
    </source>
</evidence>
<evidence type="ECO:0000313" key="11">
    <source>
        <dbReference type="EMBL" id="KAK3776729.1"/>
    </source>
</evidence>
<dbReference type="SUPFAM" id="SSF55486">
    <property type="entry name" value="Metalloproteases ('zincins'), catalytic domain"/>
    <property type="match status" value="1"/>
</dbReference>
<dbReference type="Gene3D" id="3.40.1620.60">
    <property type="match status" value="1"/>
</dbReference>
<dbReference type="InterPro" id="IPR024079">
    <property type="entry name" value="MetalloPept_cat_dom_sf"/>
</dbReference>
<evidence type="ECO:0000256" key="8">
    <source>
        <dbReference type="PROSITE-ProRule" id="PRU00276"/>
    </source>
</evidence>
<keyword evidence="3" id="KW-0378">Hydrolase</keyword>
<reference evidence="11" key="1">
    <citation type="journal article" date="2023" name="G3 (Bethesda)">
        <title>A reference genome for the long-term kleptoplast-retaining sea slug Elysia crispata morphotype clarki.</title>
        <authorList>
            <person name="Eastman K.E."/>
            <person name="Pendleton A.L."/>
            <person name="Shaikh M.A."/>
            <person name="Suttiyut T."/>
            <person name="Ogas R."/>
            <person name="Tomko P."/>
            <person name="Gavelis G."/>
            <person name="Widhalm J.R."/>
            <person name="Wisecaver J.H."/>
        </authorList>
    </citation>
    <scope>NUCLEOTIDE SEQUENCE</scope>
    <source>
        <strain evidence="11">ECLA1</strain>
    </source>
</reference>
<protein>
    <recommendedName>
        <fullName evidence="10">Peptidase M12B domain-containing protein</fullName>
    </recommendedName>
</protein>
<evidence type="ECO:0000256" key="4">
    <source>
        <dbReference type="ARBA" id="ARBA00022833"/>
    </source>
</evidence>
<evidence type="ECO:0000256" key="6">
    <source>
        <dbReference type="ARBA" id="ARBA00023157"/>
    </source>
</evidence>
<name>A0AAE1DN62_9GAST</name>
<dbReference type="Pfam" id="PF17771">
    <property type="entry name" value="ADAMTS_CR_2"/>
    <property type="match status" value="1"/>
</dbReference>